<dbReference type="PATRIC" id="fig|1255043.3.peg.3040"/>
<sequence>MMHWLQSLGVLRSLLLLAAAFVMLVAPLAYDGVHLHDWRLLPSVVAPAVMMVLVFVILLDMLMSRVFMADADGEDRARLAAVIWTEAVVLVAMIVAWSPFLVRIFWY</sequence>
<dbReference type="Proteomes" id="UP000010809">
    <property type="component" value="Chromosome"/>
</dbReference>
<dbReference type="KEGG" id="tni:TVNIR_3013"/>
<reference evidence="2" key="1">
    <citation type="submission" date="2015-12" db="EMBL/GenBank/DDBJ databases">
        <authorList>
            <person name="Tikhonova T.V."/>
            <person name="Pavlov A.R."/>
            <person name="Beletsky A.V."/>
            <person name="Mardanov A.V."/>
            <person name="Sorokin D.Y."/>
            <person name="Ravin N.V."/>
            <person name="Popov V.O."/>
        </authorList>
    </citation>
    <scope>NUCLEOTIDE SEQUENCE</scope>
    <source>
        <strain evidence="2">DSM 14787</strain>
    </source>
</reference>
<accession>L0E0B4</accession>
<organism evidence="2 3">
    <name type="scientific">Thioalkalivibrio nitratireducens (strain DSM 14787 / UNIQEM 213 / ALEN2)</name>
    <dbReference type="NCBI Taxonomy" id="1255043"/>
    <lineage>
        <taxon>Bacteria</taxon>
        <taxon>Pseudomonadati</taxon>
        <taxon>Pseudomonadota</taxon>
        <taxon>Gammaproteobacteria</taxon>
        <taxon>Chromatiales</taxon>
        <taxon>Ectothiorhodospiraceae</taxon>
        <taxon>Thioalkalivibrio</taxon>
    </lineage>
</organism>
<keyword evidence="1" id="KW-0812">Transmembrane</keyword>
<keyword evidence="1" id="KW-1133">Transmembrane helix</keyword>
<keyword evidence="1" id="KW-0472">Membrane</keyword>
<protein>
    <submittedName>
        <fullName evidence="2">Uncharacterized protein</fullName>
    </submittedName>
</protein>
<dbReference type="OrthoDB" id="5770893at2"/>
<proteinExistence type="predicted"/>
<dbReference type="STRING" id="1255043.TVNIR_3013"/>
<evidence type="ECO:0000256" key="1">
    <source>
        <dbReference type="SAM" id="Phobius"/>
    </source>
</evidence>
<dbReference type="EMBL" id="CP003989">
    <property type="protein sequence ID" value="AGA34650.1"/>
    <property type="molecule type" value="Genomic_DNA"/>
</dbReference>
<keyword evidence="3" id="KW-1185">Reference proteome</keyword>
<dbReference type="HOGENOM" id="CLU_2208846_0_0_6"/>
<gene>
    <name evidence="2" type="ordered locus">TVNIR_3013</name>
</gene>
<evidence type="ECO:0000313" key="3">
    <source>
        <dbReference type="Proteomes" id="UP000010809"/>
    </source>
</evidence>
<dbReference type="RefSeq" id="WP_015259758.1">
    <property type="nucleotide sequence ID" value="NC_019902.2"/>
</dbReference>
<feature type="transmembrane region" description="Helical" evidence="1">
    <location>
        <begin position="45"/>
        <end position="67"/>
    </location>
</feature>
<name>L0E0B4_THIND</name>
<dbReference type="AlphaFoldDB" id="L0E0B4"/>
<feature type="transmembrane region" description="Helical" evidence="1">
    <location>
        <begin position="79"/>
        <end position="106"/>
    </location>
</feature>
<evidence type="ECO:0000313" key="2">
    <source>
        <dbReference type="EMBL" id="AGA34650.1"/>
    </source>
</evidence>